<dbReference type="InterPro" id="IPR038396">
    <property type="entry name" value="SpoIIAA-like_sf"/>
</dbReference>
<dbReference type="Proteomes" id="UP000276282">
    <property type="component" value="Unassembled WGS sequence"/>
</dbReference>
<dbReference type="Gene3D" id="3.40.50.10600">
    <property type="entry name" value="SpoIIaa-like domains"/>
    <property type="match status" value="1"/>
</dbReference>
<dbReference type="Pfam" id="PF11964">
    <property type="entry name" value="SpoIIAA-like"/>
    <property type="match status" value="1"/>
</dbReference>
<dbReference type="InterPro" id="IPR036513">
    <property type="entry name" value="STAS_dom_sf"/>
</dbReference>
<sequence>MILRNKIEKDFKMMTITKQNKTLYLIAKGVLDHNDCANFFSELNRQINTAKDLRCYFEMGDCQGCTPEVFQKDYFLNLEKEKHLEKVAIVSTPKYHEEFTRLLMPFSRAHIRYFDSKDSATAKEWIEV</sequence>
<organism evidence="1 2">
    <name type="scientific">Gillisia mitskevichiae</name>
    <dbReference type="NCBI Taxonomy" id="270921"/>
    <lineage>
        <taxon>Bacteria</taxon>
        <taxon>Pseudomonadati</taxon>
        <taxon>Bacteroidota</taxon>
        <taxon>Flavobacteriia</taxon>
        <taxon>Flavobacteriales</taxon>
        <taxon>Flavobacteriaceae</taxon>
        <taxon>Gillisia</taxon>
    </lineage>
</organism>
<dbReference type="InterPro" id="IPR021866">
    <property type="entry name" value="SpoIIAA-like"/>
</dbReference>
<reference evidence="1 2" key="1">
    <citation type="submission" date="2018-10" db="EMBL/GenBank/DDBJ databases">
        <title>Genomic Encyclopedia of Archaeal and Bacterial Type Strains, Phase II (KMG-II): from individual species to whole genera.</title>
        <authorList>
            <person name="Goeker M."/>
        </authorList>
    </citation>
    <scope>NUCLEOTIDE SEQUENCE [LARGE SCALE GENOMIC DNA]</scope>
    <source>
        <strain evidence="1 2">DSM 19839</strain>
    </source>
</reference>
<proteinExistence type="predicted"/>
<dbReference type="AlphaFoldDB" id="A0A495PYR3"/>
<dbReference type="SUPFAM" id="SSF52091">
    <property type="entry name" value="SpoIIaa-like"/>
    <property type="match status" value="1"/>
</dbReference>
<accession>A0A495PYR3</accession>
<evidence type="ECO:0000313" key="2">
    <source>
        <dbReference type="Proteomes" id="UP000276282"/>
    </source>
</evidence>
<gene>
    <name evidence="1" type="ORF">BC962_0590</name>
</gene>
<evidence type="ECO:0000313" key="1">
    <source>
        <dbReference type="EMBL" id="RKS55623.1"/>
    </source>
</evidence>
<dbReference type="OrthoDB" id="1436687at2"/>
<keyword evidence="2" id="KW-1185">Reference proteome</keyword>
<comment type="caution">
    <text evidence="1">The sequence shown here is derived from an EMBL/GenBank/DDBJ whole genome shotgun (WGS) entry which is preliminary data.</text>
</comment>
<protein>
    <submittedName>
        <fullName evidence="1">SpoIIAA-like protein</fullName>
    </submittedName>
</protein>
<name>A0A495PYR3_9FLAO</name>
<dbReference type="EMBL" id="RBLG01000001">
    <property type="protein sequence ID" value="RKS55623.1"/>
    <property type="molecule type" value="Genomic_DNA"/>
</dbReference>